<evidence type="ECO:0000256" key="2">
    <source>
        <dbReference type="ARBA" id="ARBA00009765"/>
    </source>
</evidence>
<comment type="subcellular location">
    <subcellularLocation>
        <location evidence="1">Cell membrane</location>
        <topology evidence="1">Multi-pass membrane protein</topology>
    </subcellularLocation>
</comment>
<evidence type="ECO:0000256" key="9">
    <source>
        <dbReference type="ARBA" id="ARBA00023065"/>
    </source>
</evidence>
<organism evidence="13 14">
    <name type="scientific">Bradyrhizobium elkanii</name>
    <dbReference type="NCBI Taxonomy" id="29448"/>
    <lineage>
        <taxon>Bacteria</taxon>
        <taxon>Pseudomonadati</taxon>
        <taxon>Pseudomonadota</taxon>
        <taxon>Alphaproteobacteria</taxon>
        <taxon>Hyphomicrobiales</taxon>
        <taxon>Nitrobacteraceae</taxon>
        <taxon>Bradyrhizobium</taxon>
    </lineage>
</organism>
<dbReference type="Gene3D" id="3.30.460.20">
    <property type="entry name" value="CorA soluble domain-like"/>
    <property type="match status" value="1"/>
</dbReference>
<evidence type="ECO:0000256" key="5">
    <source>
        <dbReference type="ARBA" id="ARBA00022519"/>
    </source>
</evidence>
<comment type="similarity">
    <text evidence="2">Belongs to the CorA metal ion transporter (MIT) (TC 1.A.35) family.</text>
</comment>
<keyword evidence="4" id="KW-1003">Cell membrane</keyword>
<evidence type="ECO:0000256" key="8">
    <source>
        <dbReference type="ARBA" id="ARBA00022989"/>
    </source>
</evidence>
<feature type="coiled-coil region" evidence="11">
    <location>
        <begin position="245"/>
        <end position="272"/>
    </location>
</feature>
<dbReference type="EMBL" id="JBGBZA010000002">
    <property type="protein sequence ID" value="MEY9316199.1"/>
    <property type="molecule type" value="Genomic_DNA"/>
</dbReference>
<evidence type="ECO:0000256" key="4">
    <source>
        <dbReference type="ARBA" id="ARBA00022475"/>
    </source>
</evidence>
<dbReference type="RefSeq" id="WP_018271150.1">
    <property type="nucleotide sequence ID" value="NZ_BJNL01000001.1"/>
</dbReference>
<accession>A0ABV4EYF3</accession>
<dbReference type="GeneID" id="92955402"/>
<dbReference type="Pfam" id="PF01544">
    <property type="entry name" value="CorA"/>
    <property type="match status" value="1"/>
</dbReference>
<keyword evidence="5" id="KW-0997">Cell inner membrane</keyword>
<dbReference type="PANTHER" id="PTHR46494">
    <property type="entry name" value="CORA FAMILY METAL ION TRANSPORTER (EUROFUNG)"/>
    <property type="match status" value="1"/>
</dbReference>
<keyword evidence="9" id="KW-0406">Ion transport</keyword>
<name>A0ABV4EYF3_BRAEL</name>
<feature type="transmembrane region" description="Helical" evidence="12">
    <location>
        <begin position="278"/>
        <end position="300"/>
    </location>
</feature>
<dbReference type="SUPFAM" id="SSF143865">
    <property type="entry name" value="CorA soluble domain-like"/>
    <property type="match status" value="1"/>
</dbReference>
<keyword evidence="11" id="KW-0175">Coiled coil</keyword>
<evidence type="ECO:0000256" key="7">
    <source>
        <dbReference type="ARBA" id="ARBA00022833"/>
    </source>
</evidence>
<sequence>MLANPPPAPVGSLLTREAVPGLVWAFRLHHDGRAEALPIDAPIEPSHDGRLWLHFNLTDVRTRAWLANMHIPQLARDLLLSNDNFQQIHVVDNCVYGVFSDLVRDVEAATRETGFLRFAMTERLLISGRHQALCSADATRRVLEGGHRVSSVAALLEKIVDEIADTMDRMADKIGTDIDAIEERVLAEDTGSELRKNLSRMRRTCVRLHRQLAGLRVLFHRLEQKNTDNLSPALRLQAGKLAQRLDGLDHDIVELHERSRLLEEELRFKLEEESNKHLHALSVVTMMLLPPTLVTGIFGMNTKGLPLTDVDSGFLVAAGLLVGSALLAYLLMRRLGIVK</sequence>
<evidence type="ECO:0000256" key="1">
    <source>
        <dbReference type="ARBA" id="ARBA00004651"/>
    </source>
</evidence>
<keyword evidence="14" id="KW-1185">Reference proteome</keyword>
<evidence type="ECO:0000256" key="6">
    <source>
        <dbReference type="ARBA" id="ARBA00022692"/>
    </source>
</evidence>
<dbReference type="InterPro" id="IPR002523">
    <property type="entry name" value="MgTranspt_CorA/ZnTranspt_ZntB"/>
</dbReference>
<dbReference type="SUPFAM" id="SSF144083">
    <property type="entry name" value="Magnesium transport protein CorA, transmembrane region"/>
    <property type="match status" value="1"/>
</dbReference>
<dbReference type="PANTHER" id="PTHR46494:SF3">
    <property type="entry name" value="ZINC TRANSPORT PROTEIN ZNTB"/>
    <property type="match status" value="1"/>
</dbReference>
<evidence type="ECO:0000256" key="3">
    <source>
        <dbReference type="ARBA" id="ARBA00022448"/>
    </source>
</evidence>
<keyword evidence="10 12" id="KW-0472">Membrane</keyword>
<keyword evidence="6 12" id="KW-0812">Transmembrane</keyword>
<feature type="transmembrane region" description="Helical" evidence="12">
    <location>
        <begin position="312"/>
        <end position="332"/>
    </location>
</feature>
<dbReference type="InterPro" id="IPR045861">
    <property type="entry name" value="CorA_cytoplasmic_dom"/>
</dbReference>
<reference evidence="13 14" key="1">
    <citation type="submission" date="2024-07" db="EMBL/GenBank/DDBJ databases">
        <title>Genomic Encyclopedia of Type Strains, Phase V (KMG-V): Genome sequencing to study the core and pangenomes of soil and plant-associated prokaryotes.</title>
        <authorList>
            <person name="Whitman W."/>
        </authorList>
    </citation>
    <scope>NUCLEOTIDE SEQUENCE [LARGE SCALE GENOMIC DNA]</scope>
    <source>
        <strain evidence="13 14">USDA 415</strain>
    </source>
</reference>
<evidence type="ECO:0000256" key="12">
    <source>
        <dbReference type="SAM" id="Phobius"/>
    </source>
</evidence>
<evidence type="ECO:0000313" key="14">
    <source>
        <dbReference type="Proteomes" id="UP001565471"/>
    </source>
</evidence>
<protein>
    <submittedName>
        <fullName evidence="13">Zinc transporter</fullName>
    </submittedName>
</protein>
<keyword evidence="8 12" id="KW-1133">Transmembrane helix</keyword>
<comment type="caution">
    <text evidence="13">The sequence shown here is derived from an EMBL/GenBank/DDBJ whole genome shotgun (WGS) entry which is preliminary data.</text>
</comment>
<evidence type="ECO:0000313" key="13">
    <source>
        <dbReference type="EMBL" id="MEY9316199.1"/>
    </source>
</evidence>
<dbReference type="Proteomes" id="UP001565471">
    <property type="component" value="Unassembled WGS sequence"/>
</dbReference>
<keyword evidence="7" id="KW-0862">Zinc</keyword>
<dbReference type="CDD" id="cd12834">
    <property type="entry name" value="ZntB_u1"/>
    <property type="match status" value="1"/>
</dbReference>
<gene>
    <name evidence="13" type="ORF">ABIF29_002998</name>
</gene>
<proteinExistence type="inferred from homology"/>
<evidence type="ECO:0000256" key="10">
    <source>
        <dbReference type="ARBA" id="ARBA00023136"/>
    </source>
</evidence>
<keyword evidence="3" id="KW-0813">Transport</keyword>
<evidence type="ECO:0000256" key="11">
    <source>
        <dbReference type="SAM" id="Coils"/>
    </source>
</evidence>
<dbReference type="Gene3D" id="1.20.58.340">
    <property type="entry name" value="Magnesium transport protein CorA, transmembrane region"/>
    <property type="match status" value="2"/>
</dbReference>
<dbReference type="InterPro" id="IPR045863">
    <property type="entry name" value="CorA_TM1_TM2"/>
</dbReference>